<dbReference type="Proteomes" id="UP001149821">
    <property type="component" value="Unassembled WGS sequence"/>
</dbReference>
<dbReference type="RefSeq" id="WP_274143914.1">
    <property type="nucleotide sequence ID" value="NZ_JAJUBB010000016.1"/>
</dbReference>
<evidence type="ECO:0000256" key="6">
    <source>
        <dbReference type="ARBA" id="ARBA00022989"/>
    </source>
</evidence>
<gene>
    <name evidence="9" type="ORF">LRP49_18695</name>
</gene>
<evidence type="ECO:0000256" key="2">
    <source>
        <dbReference type="ARBA" id="ARBA00010735"/>
    </source>
</evidence>
<name>A0ABT5QQE3_9GAMM</name>
<evidence type="ECO:0000313" key="9">
    <source>
        <dbReference type="EMBL" id="MDD1783200.1"/>
    </source>
</evidence>
<reference evidence="9" key="1">
    <citation type="submission" date="2021-12" db="EMBL/GenBank/DDBJ databases">
        <title>Enterovibrio ZSDZ35 sp. nov. and Enterovibrio ZSDZ42 sp. nov., isolated from coastal seawater in Qingdao.</title>
        <authorList>
            <person name="Zhang P."/>
        </authorList>
    </citation>
    <scope>NUCLEOTIDE SEQUENCE</scope>
    <source>
        <strain evidence="9">ZSDZ35</strain>
    </source>
</reference>
<organism evidence="9 10">
    <name type="scientific">Enterovibrio qingdaonensis</name>
    <dbReference type="NCBI Taxonomy" id="2899818"/>
    <lineage>
        <taxon>Bacteria</taxon>
        <taxon>Pseudomonadati</taxon>
        <taxon>Pseudomonadota</taxon>
        <taxon>Gammaproteobacteria</taxon>
        <taxon>Vibrionales</taxon>
        <taxon>Vibrionaceae</taxon>
        <taxon>Enterovibrio</taxon>
    </lineage>
</organism>
<comment type="subcellular location">
    <subcellularLocation>
        <location evidence="1">Cell membrane</location>
        <topology evidence="1">Multi-pass membrane protein</topology>
    </subcellularLocation>
</comment>
<feature type="transmembrane region" description="Helical" evidence="8">
    <location>
        <begin position="25"/>
        <end position="43"/>
    </location>
</feature>
<accession>A0ABT5QQE3</accession>
<comment type="similarity">
    <text evidence="2">Belongs to the AzlC family.</text>
</comment>
<feature type="transmembrane region" description="Helical" evidence="8">
    <location>
        <begin position="55"/>
        <end position="88"/>
    </location>
</feature>
<evidence type="ECO:0000256" key="4">
    <source>
        <dbReference type="ARBA" id="ARBA00022475"/>
    </source>
</evidence>
<protein>
    <submittedName>
        <fullName evidence="9">AzlC family ABC transporter permease</fullName>
    </submittedName>
</protein>
<dbReference type="PANTHER" id="PTHR34979">
    <property type="entry name" value="INNER MEMBRANE PROTEIN YGAZ"/>
    <property type="match status" value="1"/>
</dbReference>
<evidence type="ECO:0000256" key="1">
    <source>
        <dbReference type="ARBA" id="ARBA00004651"/>
    </source>
</evidence>
<sequence length="248" mass="26540">MNGHSTLTPSTKRIWLTACADMTPLSVAVVPWGILCGSLGIQAGLTPLQAQAMSLFVFAGAAQLSGITMMGIGAPISTLFSTTFVISARHLLYSVNMRTHIRTLSLKWRLALGFLLTDEMYVLSAAHTQKQGAFCRYYALFSGAFFYLCWNLATLVGVLGGTHFDNIEDLGLEFAIAATFIALVIPTIKDMAVLCSVIVSAVSVILLTVIGFSNALIAGALIGMLAGFLWETINPSHQDEKEKESGNA</sequence>
<evidence type="ECO:0000256" key="5">
    <source>
        <dbReference type="ARBA" id="ARBA00022692"/>
    </source>
</evidence>
<keyword evidence="7 8" id="KW-0472">Membrane</keyword>
<keyword evidence="5 8" id="KW-0812">Transmembrane</keyword>
<keyword evidence="3" id="KW-0813">Transport</keyword>
<evidence type="ECO:0000256" key="7">
    <source>
        <dbReference type="ARBA" id="ARBA00023136"/>
    </source>
</evidence>
<keyword evidence="6 8" id="KW-1133">Transmembrane helix</keyword>
<dbReference type="Pfam" id="PF03591">
    <property type="entry name" value="AzlC"/>
    <property type="match status" value="1"/>
</dbReference>
<feature type="transmembrane region" description="Helical" evidence="8">
    <location>
        <begin position="138"/>
        <end position="161"/>
    </location>
</feature>
<evidence type="ECO:0000256" key="3">
    <source>
        <dbReference type="ARBA" id="ARBA00022448"/>
    </source>
</evidence>
<keyword evidence="10" id="KW-1185">Reference proteome</keyword>
<keyword evidence="4" id="KW-1003">Cell membrane</keyword>
<dbReference type="PANTHER" id="PTHR34979:SF1">
    <property type="entry name" value="INNER MEMBRANE PROTEIN YGAZ"/>
    <property type="match status" value="1"/>
</dbReference>
<dbReference type="InterPro" id="IPR011606">
    <property type="entry name" value="Brnchd-chn_aa_trnsp_permease"/>
</dbReference>
<dbReference type="EMBL" id="JAJUBB010000016">
    <property type="protein sequence ID" value="MDD1783200.1"/>
    <property type="molecule type" value="Genomic_DNA"/>
</dbReference>
<proteinExistence type="inferred from homology"/>
<comment type="caution">
    <text evidence="9">The sequence shown here is derived from an EMBL/GenBank/DDBJ whole genome shotgun (WGS) entry which is preliminary data.</text>
</comment>
<evidence type="ECO:0000256" key="8">
    <source>
        <dbReference type="SAM" id="Phobius"/>
    </source>
</evidence>
<evidence type="ECO:0000313" key="10">
    <source>
        <dbReference type="Proteomes" id="UP001149821"/>
    </source>
</evidence>